<dbReference type="Proteomes" id="UP000321769">
    <property type="component" value="Unassembled WGS sequence"/>
</dbReference>
<feature type="domain" description="Mannitol dehydrogenase C-terminal" evidence="1">
    <location>
        <begin position="23"/>
        <end position="138"/>
    </location>
</feature>
<evidence type="ECO:0000313" key="2">
    <source>
        <dbReference type="EMBL" id="GEO88671.1"/>
    </source>
</evidence>
<dbReference type="InterPro" id="IPR050988">
    <property type="entry name" value="Mannitol_DH/Oxidoreductase"/>
</dbReference>
<comment type="caution">
    <text evidence="2">The sequence shown here is derived from an EMBL/GenBank/DDBJ whole genome shotgun (WGS) entry which is preliminary data.</text>
</comment>
<dbReference type="Gene3D" id="1.10.1040.10">
    <property type="entry name" value="N-(1-d-carboxylethyl)-l-norvaline Dehydrogenase, domain 2"/>
    <property type="match status" value="1"/>
</dbReference>
<dbReference type="Pfam" id="PF08125">
    <property type="entry name" value="Mannitol_dh_C"/>
    <property type="match status" value="1"/>
</dbReference>
<dbReference type="EMBL" id="BJZQ01000003">
    <property type="protein sequence ID" value="GEO88671.1"/>
    <property type="molecule type" value="Genomic_DNA"/>
</dbReference>
<name>A0A512HT86_9ACTN</name>
<dbReference type="SUPFAM" id="SSF48179">
    <property type="entry name" value="6-phosphogluconate dehydrogenase C-terminal domain-like"/>
    <property type="match status" value="1"/>
</dbReference>
<dbReference type="RefSeq" id="WP_146826064.1">
    <property type="nucleotide sequence ID" value="NZ_BAAAYQ010000005.1"/>
</dbReference>
<dbReference type="OrthoDB" id="271711at2"/>
<accession>A0A512HT86</accession>
<proteinExistence type="predicted"/>
<reference evidence="2 3" key="1">
    <citation type="submission" date="2019-07" db="EMBL/GenBank/DDBJ databases">
        <title>Whole genome shotgun sequence of Aeromicrobium flavum NBRC 107625.</title>
        <authorList>
            <person name="Hosoyama A."/>
            <person name="Uohara A."/>
            <person name="Ohji S."/>
            <person name="Ichikawa N."/>
        </authorList>
    </citation>
    <scope>NUCLEOTIDE SEQUENCE [LARGE SCALE GENOMIC DNA]</scope>
    <source>
        <strain evidence="2 3">NBRC 107625</strain>
    </source>
</reference>
<dbReference type="PANTHER" id="PTHR43362">
    <property type="entry name" value="MANNITOL DEHYDROGENASE DSF1-RELATED"/>
    <property type="match status" value="1"/>
</dbReference>
<organism evidence="2 3">
    <name type="scientific">Aeromicrobium flavum</name>
    <dbReference type="NCBI Taxonomy" id="416568"/>
    <lineage>
        <taxon>Bacteria</taxon>
        <taxon>Bacillati</taxon>
        <taxon>Actinomycetota</taxon>
        <taxon>Actinomycetes</taxon>
        <taxon>Propionibacteriales</taxon>
        <taxon>Nocardioidaceae</taxon>
        <taxon>Aeromicrobium</taxon>
    </lineage>
</organism>
<keyword evidence="3" id="KW-1185">Reference proteome</keyword>
<evidence type="ECO:0000259" key="1">
    <source>
        <dbReference type="Pfam" id="PF08125"/>
    </source>
</evidence>
<dbReference type="InterPro" id="IPR008927">
    <property type="entry name" value="6-PGluconate_DH-like_C_sf"/>
</dbReference>
<dbReference type="AlphaFoldDB" id="A0A512HT86"/>
<dbReference type="InterPro" id="IPR013328">
    <property type="entry name" value="6PGD_dom2"/>
</dbReference>
<evidence type="ECO:0000313" key="3">
    <source>
        <dbReference type="Proteomes" id="UP000321769"/>
    </source>
</evidence>
<protein>
    <recommendedName>
        <fullName evidence="1">Mannitol dehydrogenase C-terminal domain-containing protein</fullName>
    </recommendedName>
</protein>
<sequence length="201" mass="21898">MSLSVPPIEPDDGPAQRAVRTHLLSVGHTALGFLGILAGHATTSETLEDPVFREYLRVLLEQEVAPRWPSLPAADPAAHRAAIVRRLSRLGTAEELARLCLDGERNVARYLVPSVHEAMRAGRRHELSTLAVAAWLVLESRSRGVPSPLVIRDGEIYGTLATDALFLANTRAAVTALRRHGARRALQIHLTSREAAPDVPR</sequence>
<gene>
    <name evidence="2" type="ORF">AFL01nite_09980</name>
</gene>
<dbReference type="PANTHER" id="PTHR43362:SF1">
    <property type="entry name" value="MANNITOL DEHYDROGENASE 2-RELATED"/>
    <property type="match status" value="1"/>
</dbReference>
<dbReference type="InterPro" id="IPR013118">
    <property type="entry name" value="Mannitol_DH_C"/>
</dbReference>
<dbReference type="GO" id="GO:0016616">
    <property type="term" value="F:oxidoreductase activity, acting on the CH-OH group of donors, NAD or NADP as acceptor"/>
    <property type="evidence" value="ECO:0007669"/>
    <property type="project" value="TreeGrafter"/>
</dbReference>